<accession>A0A8J6HIM5</accession>
<keyword evidence="2" id="KW-1185">Reference proteome</keyword>
<reference evidence="1" key="1">
    <citation type="journal article" date="2020" name="J Insects Food Feed">
        <title>The yellow mealworm (Tenebrio molitor) genome: a resource for the emerging insects as food and feed industry.</title>
        <authorList>
            <person name="Eriksson T."/>
            <person name="Andere A."/>
            <person name="Kelstrup H."/>
            <person name="Emery V."/>
            <person name="Picard C."/>
        </authorList>
    </citation>
    <scope>NUCLEOTIDE SEQUENCE</scope>
    <source>
        <strain evidence="1">Stoneville</strain>
        <tissue evidence="1">Whole head</tissue>
    </source>
</reference>
<proteinExistence type="predicted"/>
<organism evidence="1 2">
    <name type="scientific">Tenebrio molitor</name>
    <name type="common">Yellow mealworm beetle</name>
    <dbReference type="NCBI Taxonomy" id="7067"/>
    <lineage>
        <taxon>Eukaryota</taxon>
        <taxon>Metazoa</taxon>
        <taxon>Ecdysozoa</taxon>
        <taxon>Arthropoda</taxon>
        <taxon>Hexapoda</taxon>
        <taxon>Insecta</taxon>
        <taxon>Pterygota</taxon>
        <taxon>Neoptera</taxon>
        <taxon>Endopterygota</taxon>
        <taxon>Coleoptera</taxon>
        <taxon>Polyphaga</taxon>
        <taxon>Cucujiformia</taxon>
        <taxon>Tenebrionidae</taxon>
        <taxon>Tenebrio</taxon>
    </lineage>
</organism>
<protein>
    <submittedName>
        <fullName evidence="1">Uncharacterized protein</fullName>
    </submittedName>
</protein>
<dbReference type="AlphaFoldDB" id="A0A8J6HIM5"/>
<evidence type="ECO:0000313" key="1">
    <source>
        <dbReference type="EMBL" id="KAH0815037.1"/>
    </source>
</evidence>
<evidence type="ECO:0000313" key="2">
    <source>
        <dbReference type="Proteomes" id="UP000719412"/>
    </source>
</evidence>
<dbReference type="Proteomes" id="UP000719412">
    <property type="component" value="Unassembled WGS sequence"/>
</dbReference>
<sequence>MRVLPKLVHKFWEHGAGRTWIQFGRNLPFNCPDLTCSNVRSAPHWDHFYFSSHVANQVGAVKSLLKVQSAPDHCETKSASIIKAQHQPTPTVRSRTRSVFSLSIFFTTRPICMSRAQGGGVEIYKTAARSHRARKKVACPNVIAGLFQALAAFCAHSVSISIGICQGYSAILIPQLNSSYGIHVDSEESSWLAPRPRIDCNRRNLHERDVKVNFDKALIGDEFYVWV</sequence>
<gene>
    <name evidence="1" type="ORF">GEV33_007754</name>
</gene>
<comment type="caution">
    <text evidence="1">The sequence shown here is derived from an EMBL/GenBank/DDBJ whole genome shotgun (WGS) entry which is preliminary data.</text>
</comment>
<name>A0A8J6HIM5_TENMO</name>
<dbReference type="EMBL" id="JABDTM020023649">
    <property type="protein sequence ID" value="KAH0815037.1"/>
    <property type="molecule type" value="Genomic_DNA"/>
</dbReference>
<reference evidence="1" key="2">
    <citation type="submission" date="2021-08" db="EMBL/GenBank/DDBJ databases">
        <authorList>
            <person name="Eriksson T."/>
        </authorList>
    </citation>
    <scope>NUCLEOTIDE SEQUENCE</scope>
    <source>
        <strain evidence="1">Stoneville</strain>
        <tissue evidence="1">Whole head</tissue>
    </source>
</reference>